<name>A0AAW1N206_POPJA</name>
<comment type="caution">
    <text evidence="1">The sequence shown here is derived from an EMBL/GenBank/DDBJ whole genome shotgun (WGS) entry which is preliminary data.</text>
</comment>
<dbReference type="Proteomes" id="UP001458880">
    <property type="component" value="Unassembled WGS sequence"/>
</dbReference>
<dbReference type="AlphaFoldDB" id="A0AAW1N206"/>
<dbReference type="EMBL" id="JASPKY010000018">
    <property type="protein sequence ID" value="KAK9752665.1"/>
    <property type="molecule type" value="Genomic_DNA"/>
</dbReference>
<organism evidence="1 2">
    <name type="scientific">Popillia japonica</name>
    <name type="common">Japanese beetle</name>
    <dbReference type="NCBI Taxonomy" id="7064"/>
    <lineage>
        <taxon>Eukaryota</taxon>
        <taxon>Metazoa</taxon>
        <taxon>Ecdysozoa</taxon>
        <taxon>Arthropoda</taxon>
        <taxon>Hexapoda</taxon>
        <taxon>Insecta</taxon>
        <taxon>Pterygota</taxon>
        <taxon>Neoptera</taxon>
        <taxon>Endopterygota</taxon>
        <taxon>Coleoptera</taxon>
        <taxon>Polyphaga</taxon>
        <taxon>Scarabaeiformia</taxon>
        <taxon>Scarabaeidae</taxon>
        <taxon>Rutelinae</taxon>
        <taxon>Popillia</taxon>
    </lineage>
</organism>
<reference evidence="1 2" key="1">
    <citation type="journal article" date="2024" name="BMC Genomics">
        <title>De novo assembly and annotation of Popillia japonica's genome with initial clues to its potential as an invasive pest.</title>
        <authorList>
            <person name="Cucini C."/>
            <person name="Boschi S."/>
            <person name="Funari R."/>
            <person name="Cardaioli E."/>
            <person name="Iannotti N."/>
            <person name="Marturano G."/>
            <person name="Paoli F."/>
            <person name="Bruttini M."/>
            <person name="Carapelli A."/>
            <person name="Frati F."/>
            <person name="Nardi F."/>
        </authorList>
    </citation>
    <scope>NUCLEOTIDE SEQUENCE [LARGE SCALE GENOMIC DNA]</scope>
    <source>
        <strain evidence="1">DMR45628</strain>
    </source>
</reference>
<gene>
    <name evidence="1" type="ORF">QE152_g3927</name>
</gene>
<protein>
    <submittedName>
        <fullName evidence="1">Uncharacterized protein</fullName>
    </submittedName>
</protein>
<proteinExistence type="predicted"/>
<evidence type="ECO:0000313" key="1">
    <source>
        <dbReference type="EMBL" id="KAK9752665.1"/>
    </source>
</evidence>
<evidence type="ECO:0000313" key="2">
    <source>
        <dbReference type="Proteomes" id="UP001458880"/>
    </source>
</evidence>
<sequence>MTFVSEEWQKSAVENGETEDFDYDVIRRGYKVLLRIGHVANMILVAIGNQFYGNQFYGNVIKIIYSIYCKVNNTVISKNYVHTG</sequence>
<keyword evidence="2" id="KW-1185">Reference proteome</keyword>
<accession>A0AAW1N206</accession>